<feature type="region of interest" description="Disordered" evidence="1">
    <location>
        <begin position="153"/>
        <end position="193"/>
    </location>
</feature>
<keyword evidence="2" id="KW-0812">Transmembrane</keyword>
<dbReference type="Pfam" id="PF14365">
    <property type="entry name" value="Neprosin_AP"/>
    <property type="match status" value="1"/>
</dbReference>
<dbReference type="Pfam" id="PF03080">
    <property type="entry name" value="Neprosin"/>
    <property type="match status" value="1"/>
</dbReference>
<dbReference type="PANTHER" id="PTHR31589">
    <property type="entry name" value="PROTEIN, PUTATIVE (DUF239)-RELATED-RELATED"/>
    <property type="match status" value="1"/>
</dbReference>
<dbReference type="Proteomes" id="UP000436088">
    <property type="component" value="Unassembled WGS sequence"/>
</dbReference>
<dbReference type="InterPro" id="IPR053168">
    <property type="entry name" value="Glutamic_endopeptidase"/>
</dbReference>
<accession>A0A6A3BCQ6</accession>
<feature type="domain" description="Neprosin PEP catalytic" evidence="3">
    <location>
        <begin position="203"/>
        <end position="280"/>
    </location>
</feature>
<keyword evidence="2" id="KW-0472">Membrane</keyword>
<feature type="domain" description="Neprosin activation peptide" evidence="4">
    <location>
        <begin position="110"/>
        <end position="142"/>
    </location>
</feature>
<keyword evidence="6" id="KW-1185">Reference proteome</keyword>
<feature type="transmembrane region" description="Helical" evidence="2">
    <location>
        <begin position="55"/>
        <end position="72"/>
    </location>
</feature>
<protein>
    <recommendedName>
        <fullName evidence="7">Neprosin activation peptide domain-containing protein</fullName>
    </recommendedName>
</protein>
<dbReference type="PANTHER" id="PTHR31589:SF110">
    <property type="entry name" value="PROTEIN, PUTATIVE (DUF239)-RELATED"/>
    <property type="match status" value="1"/>
</dbReference>
<sequence>MFSRALENGERILKQSRSFSYNVDLMSDQMSPFRSRNKTLHQCTIMGSSGLKTSSIVHILVIFLLVHLRFVLFSRRNSGILLGGIKLSDQKKFKKWKIIRQRLKEINKPASPDGDIIDCVLLHHQPAFNHPQLKGQQYRIHRRDLGLMKLKDSDGGRREFGRKPRRRVRRDSTSNGQQAMRTQSTGTGGWNSDRGASRILAGMFVHSLEGSTMVQFGGEIVNSRAGGFHTSTAMGSGHFSGEGFRRPLISETYKWLIGIITYPITESKLLADHPNCYDIRVGLMEFGALLLLWRTGKNVRCP</sequence>
<dbReference type="InterPro" id="IPR025521">
    <property type="entry name" value="Neprosin_propep"/>
</dbReference>
<evidence type="ECO:0000313" key="5">
    <source>
        <dbReference type="EMBL" id="KAE8713505.1"/>
    </source>
</evidence>
<evidence type="ECO:0000259" key="3">
    <source>
        <dbReference type="Pfam" id="PF03080"/>
    </source>
</evidence>
<organism evidence="5 6">
    <name type="scientific">Hibiscus syriacus</name>
    <name type="common">Rose of Sharon</name>
    <dbReference type="NCBI Taxonomy" id="106335"/>
    <lineage>
        <taxon>Eukaryota</taxon>
        <taxon>Viridiplantae</taxon>
        <taxon>Streptophyta</taxon>
        <taxon>Embryophyta</taxon>
        <taxon>Tracheophyta</taxon>
        <taxon>Spermatophyta</taxon>
        <taxon>Magnoliopsida</taxon>
        <taxon>eudicotyledons</taxon>
        <taxon>Gunneridae</taxon>
        <taxon>Pentapetalae</taxon>
        <taxon>rosids</taxon>
        <taxon>malvids</taxon>
        <taxon>Malvales</taxon>
        <taxon>Malvaceae</taxon>
        <taxon>Malvoideae</taxon>
        <taxon>Hibiscus</taxon>
    </lineage>
</organism>
<proteinExistence type="predicted"/>
<gene>
    <name evidence="5" type="ORF">F3Y22_tig00110206pilonHSYRG00016</name>
</gene>
<dbReference type="EMBL" id="VEPZ02000876">
    <property type="protein sequence ID" value="KAE8713505.1"/>
    <property type="molecule type" value="Genomic_DNA"/>
</dbReference>
<evidence type="ECO:0008006" key="7">
    <source>
        <dbReference type="Google" id="ProtNLM"/>
    </source>
</evidence>
<feature type="compositionally biased region" description="Basic and acidic residues" evidence="1">
    <location>
        <begin position="153"/>
        <end position="162"/>
    </location>
</feature>
<keyword evidence="2" id="KW-1133">Transmembrane helix</keyword>
<feature type="compositionally biased region" description="Polar residues" evidence="1">
    <location>
        <begin position="173"/>
        <end position="185"/>
    </location>
</feature>
<dbReference type="InterPro" id="IPR004314">
    <property type="entry name" value="Neprosin"/>
</dbReference>
<evidence type="ECO:0000313" key="6">
    <source>
        <dbReference type="Proteomes" id="UP000436088"/>
    </source>
</evidence>
<evidence type="ECO:0000259" key="4">
    <source>
        <dbReference type="Pfam" id="PF14365"/>
    </source>
</evidence>
<name>A0A6A3BCQ6_HIBSY</name>
<evidence type="ECO:0000256" key="1">
    <source>
        <dbReference type="SAM" id="MobiDB-lite"/>
    </source>
</evidence>
<evidence type="ECO:0000256" key="2">
    <source>
        <dbReference type="SAM" id="Phobius"/>
    </source>
</evidence>
<comment type="caution">
    <text evidence="5">The sequence shown here is derived from an EMBL/GenBank/DDBJ whole genome shotgun (WGS) entry which is preliminary data.</text>
</comment>
<reference evidence="5" key="1">
    <citation type="submission" date="2019-09" db="EMBL/GenBank/DDBJ databases">
        <title>Draft genome information of white flower Hibiscus syriacus.</title>
        <authorList>
            <person name="Kim Y.-M."/>
        </authorList>
    </citation>
    <scope>NUCLEOTIDE SEQUENCE [LARGE SCALE GENOMIC DNA]</scope>
    <source>
        <strain evidence="5">YM2019G1</strain>
    </source>
</reference>
<dbReference type="AlphaFoldDB" id="A0A6A3BCQ6"/>